<dbReference type="InterPro" id="IPR001867">
    <property type="entry name" value="OmpR/PhoB-type_DNA-bd"/>
</dbReference>
<evidence type="ECO:0000313" key="8">
    <source>
        <dbReference type="EMBL" id="MBM0108505.1"/>
    </source>
</evidence>
<keyword evidence="9" id="KW-1185">Reference proteome</keyword>
<organism evidence="8 9">
    <name type="scientific">Steroidobacter gossypii</name>
    <dbReference type="NCBI Taxonomy" id="2805490"/>
    <lineage>
        <taxon>Bacteria</taxon>
        <taxon>Pseudomonadati</taxon>
        <taxon>Pseudomonadota</taxon>
        <taxon>Gammaproteobacteria</taxon>
        <taxon>Steroidobacterales</taxon>
        <taxon>Steroidobacteraceae</taxon>
        <taxon>Steroidobacter</taxon>
    </lineage>
</organism>
<evidence type="ECO:0000256" key="4">
    <source>
        <dbReference type="ARBA" id="ARBA00023125"/>
    </source>
</evidence>
<proteinExistence type="inferred from homology"/>
<dbReference type="Proteomes" id="UP000661077">
    <property type="component" value="Unassembled WGS sequence"/>
</dbReference>
<evidence type="ECO:0000313" key="9">
    <source>
        <dbReference type="Proteomes" id="UP000661077"/>
    </source>
</evidence>
<dbReference type="InterPro" id="IPR001054">
    <property type="entry name" value="A/G_cyclase"/>
</dbReference>
<comment type="similarity">
    <text evidence="1">Belongs to the AfsR/DnrI/RedD regulatory family.</text>
</comment>
<evidence type="ECO:0000256" key="5">
    <source>
        <dbReference type="SAM" id="Coils"/>
    </source>
</evidence>
<dbReference type="InterPro" id="IPR041664">
    <property type="entry name" value="AAA_16"/>
</dbReference>
<dbReference type="PROSITE" id="PS50125">
    <property type="entry name" value="GUANYLATE_CYCLASE_2"/>
    <property type="match status" value="1"/>
</dbReference>
<evidence type="ECO:0000256" key="2">
    <source>
        <dbReference type="ARBA" id="ARBA00022741"/>
    </source>
</evidence>
<dbReference type="SMART" id="SM00028">
    <property type="entry name" value="TPR"/>
    <property type="match status" value="6"/>
</dbReference>
<feature type="compositionally biased region" description="Acidic residues" evidence="6">
    <location>
        <begin position="251"/>
        <end position="262"/>
    </location>
</feature>
<keyword evidence="4" id="KW-0238">DNA-binding</keyword>
<dbReference type="SUPFAM" id="SSF48452">
    <property type="entry name" value="TPR-like"/>
    <property type="match status" value="3"/>
</dbReference>
<dbReference type="Gene3D" id="1.25.40.10">
    <property type="entry name" value="Tetratricopeptide repeat domain"/>
    <property type="match status" value="3"/>
</dbReference>
<dbReference type="InterPro" id="IPR016032">
    <property type="entry name" value="Sig_transdc_resp-reg_C-effctor"/>
</dbReference>
<dbReference type="Gene3D" id="3.30.70.1230">
    <property type="entry name" value="Nucleotide cyclase"/>
    <property type="match status" value="1"/>
</dbReference>
<dbReference type="SUPFAM" id="SSF55073">
    <property type="entry name" value="Nucleotide cyclase"/>
    <property type="match status" value="1"/>
</dbReference>
<protein>
    <submittedName>
        <fullName evidence="8">AAA family ATPase</fullName>
    </submittedName>
</protein>
<dbReference type="PANTHER" id="PTHR16305">
    <property type="entry name" value="TESTICULAR SOLUBLE ADENYLYL CYCLASE"/>
    <property type="match status" value="1"/>
</dbReference>
<dbReference type="InterPro" id="IPR005158">
    <property type="entry name" value="BTAD"/>
</dbReference>
<evidence type="ECO:0000256" key="1">
    <source>
        <dbReference type="ARBA" id="ARBA00005820"/>
    </source>
</evidence>
<feature type="coiled-coil region" evidence="5">
    <location>
        <begin position="152"/>
        <end position="209"/>
    </location>
</feature>
<accession>A0ABS1X5M4</accession>
<dbReference type="Pfam" id="PF03704">
    <property type="entry name" value="BTAD"/>
    <property type="match status" value="1"/>
</dbReference>
<dbReference type="InterPro" id="IPR036388">
    <property type="entry name" value="WH-like_DNA-bd_sf"/>
</dbReference>
<dbReference type="Pfam" id="PF00486">
    <property type="entry name" value="Trans_reg_C"/>
    <property type="match status" value="1"/>
</dbReference>
<keyword evidence="2" id="KW-0547">Nucleotide-binding</keyword>
<dbReference type="Pfam" id="PF13191">
    <property type="entry name" value="AAA_16"/>
    <property type="match status" value="1"/>
</dbReference>
<dbReference type="CDD" id="cd07302">
    <property type="entry name" value="CHD"/>
    <property type="match status" value="1"/>
</dbReference>
<evidence type="ECO:0000259" key="7">
    <source>
        <dbReference type="PROSITE" id="PS50125"/>
    </source>
</evidence>
<evidence type="ECO:0000256" key="6">
    <source>
        <dbReference type="SAM" id="MobiDB-lite"/>
    </source>
</evidence>
<keyword evidence="3" id="KW-0067">ATP-binding</keyword>
<name>A0ABS1X5M4_9GAMM</name>
<dbReference type="PANTHER" id="PTHR16305:SF28">
    <property type="entry name" value="GUANYLATE CYCLASE DOMAIN-CONTAINING PROTEIN"/>
    <property type="match status" value="1"/>
</dbReference>
<dbReference type="SUPFAM" id="SSF52540">
    <property type="entry name" value="P-loop containing nucleoside triphosphate hydrolases"/>
    <property type="match status" value="1"/>
</dbReference>
<comment type="caution">
    <text evidence="8">The sequence shown here is derived from an EMBL/GenBank/DDBJ whole genome shotgun (WGS) entry which is preliminary data.</text>
</comment>
<sequence length="1291" mass="140201">MHALTLQVLGAFHVRDASGSEVRIASRKGRALLAYLALRPGESHSRDRLATLLWEDADEELARTSLRQALAALRKSLPAGAQGALLADTESVGVDGQLLRSDIEAFRRSLLAGTRTSLQDAINHYRGDLLDGFDARSTAFDEWLSSERSTLRKQVSEALQRLTDLCMAAEDNDGALTACTRLVSLEPLNEAAHRRIMELQAKRNSYAEALRQYRVCRDVLRRELDVSPETATEQLYRELMRKRRAAVAEPGDSESSVEEPEEAATPAARQELRPSLRDATILVARLEGLLETEARLDPEEAHLLSHEFQRRVQSAVQEFGGLTDRRVGSNVLAVFGIPHSYGNEAERCARAALMLRDMVTAKPWPVVAPLALRIGIAQGQVLCGSEVFPLSGRPTHEAHILAAQAQDGEVLISEEIRQSLGERVTTQRVGAALQALSEPVNAWSLNAMGVESGVTSQPFVGRRPELAMILASLDRCTSSRHGRAIVVRGEAGIGKTRLVDAVRSAAVERGVGVHSAQIFDFGQSPGRRPITMLALSLLGIRADASAAERKAAVHRMAATRGGSIDQIIFLSDLINAPLDSELAALEKAMEVATRQRGRTLALAQIIEAAAQRSPQMLVVEDVHWADTDELARLGEIAAVVANCQILFIMTTRPEGDPISASWRARARGCPVTTVDLAPLAEDEAQELAAHYPELSSTTIQECIVRAEGYPLFLDQLLRSASGGQHTLPGSVRSLVLSRADSLSAQDHLALEAAAVLGQRTELDIVRKMIEDEGYEPEKLVATTLVRSDGIELEFAHALFRDAIYESTLKSQRRALHRVAAEWFATRDLSLHAEHLAAADDEGAAAAYIQAAEAERSSLRYENALNLANKASAVAREPLMLHKTSLLLGELLLHLGRTHDALAAYREALDFAIDQNGHGAAWFGIASALRVMDRYEEALDALERAQSALGEAADAQTRARMSTLHGNLCFPLGRFDACLQAHQTAFEYAQQANTPLELARALGGLGDAHYQRGNMLTARKHFLQCVNQGRQHGLIGVLLANLPMLGITQVYCGDAAAGRASLQEALEIARRVGDLRSELISVLCLTSGLILQAKYEERCTLAKQALQLAKQLGARRFVAECLGIVASCLLSPESRSEGLRLVEEGLQLSREMGMSYCGASLLGILARLTPDPALRAAALSEGEALLAAGCVSHSYFEFYHHAIEVSIEQSAWPAARRYANDLAAYTAGEPLPPTDLQVDRARVLADVGENVITAETRPQLESLKQRCYRMDAVALIPAIDAALSLLERAPTA</sequence>
<dbReference type="InterPro" id="IPR027417">
    <property type="entry name" value="P-loop_NTPase"/>
</dbReference>
<feature type="region of interest" description="Disordered" evidence="6">
    <location>
        <begin position="246"/>
        <end position="271"/>
    </location>
</feature>
<dbReference type="InterPro" id="IPR011990">
    <property type="entry name" value="TPR-like_helical_dom_sf"/>
</dbReference>
<evidence type="ECO:0000256" key="3">
    <source>
        <dbReference type="ARBA" id="ARBA00022840"/>
    </source>
</evidence>
<gene>
    <name evidence="8" type="ORF">JM946_27550</name>
</gene>
<keyword evidence="5" id="KW-0175">Coiled coil</keyword>
<dbReference type="Gene3D" id="1.10.10.10">
    <property type="entry name" value="Winged helix-like DNA-binding domain superfamily/Winged helix DNA-binding domain"/>
    <property type="match status" value="1"/>
</dbReference>
<feature type="domain" description="Guanylate cyclase" evidence="7">
    <location>
        <begin position="280"/>
        <end position="402"/>
    </location>
</feature>
<feature type="coiled-coil region" evidence="5">
    <location>
        <begin position="924"/>
        <end position="954"/>
    </location>
</feature>
<dbReference type="RefSeq" id="WP_203170659.1">
    <property type="nucleotide sequence ID" value="NZ_JAEVLS010000008.1"/>
</dbReference>
<dbReference type="InterPro" id="IPR019734">
    <property type="entry name" value="TPR_rpt"/>
</dbReference>
<reference evidence="8 9" key="1">
    <citation type="journal article" date="2021" name="Int. J. Syst. Evol. Microbiol.">
        <title>Steroidobacter gossypii sp. nov., isolated from soil of cotton cropping field.</title>
        <authorList>
            <person name="Huang R."/>
            <person name="Yang S."/>
            <person name="Zhen C."/>
            <person name="Liu W."/>
        </authorList>
    </citation>
    <scope>NUCLEOTIDE SEQUENCE [LARGE SCALE GENOMIC DNA]</scope>
    <source>
        <strain evidence="8 9">S1-65</strain>
    </source>
</reference>
<dbReference type="EMBL" id="JAEVLS010000008">
    <property type="protein sequence ID" value="MBM0108505.1"/>
    <property type="molecule type" value="Genomic_DNA"/>
</dbReference>
<dbReference type="SMART" id="SM01043">
    <property type="entry name" value="BTAD"/>
    <property type="match status" value="1"/>
</dbReference>
<dbReference type="SUPFAM" id="SSF46894">
    <property type="entry name" value="C-terminal effector domain of the bipartite response regulators"/>
    <property type="match status" value="1"/>
</dbReference>
<dbReference type="InterPro" id="IPR029787">
    <property type="entry name" value="Nucleotide_cyclase"/>
</dbReference>